<protein>
    <recommendedName>
        <fullName evidence="10">ABC transmembrane type-1 domain-containing protein</fullName>
    </recommendedName>
</protein>
<gene>
    <name evidence="11" type="ORF">A0H81_12236</name>
</gene>
<evidence type="ECO:0000259" key="10">
    <source>
        <dbReference type="PROSITE" id="PS50929"/>
    </source>
</evidence>
<evidence type="ECO:0000256" key="4">
    <source>
        <dbReference type="ARBA" id="ARBA00022737"/>
    </source>
</evidence>
<dbReference type="InterPro" id="IPR050173">
    <property type="entry name" value="ABC_transporter_C-like"/>
</dbReference>
<name>A0A1C7LYS4_GRIFR</name>
<dbReference type="PANTHER" id="PTHR24223">
    <property type="entry name" value="ATP-BINDING CASSETTE SUB-FAMILY C"/>
    <property type="match status" value="1"/>
</dbReference>
<keyword evidence="12" id="KW-1185">Reference proteome</keyword>
<keyword evidence="2" id="KW-0813">Transport</keyword>
<evidence type="ECO:0000256" key="2">
    <source>
        <dbReference type="ARBA" id="ARBA00022448"/>
    </source>
</evidence>
<dbReference type="SUPFAM" id="SSF90123">
    <property type="entry name" value="ABC transporter transmembrane region"/>
    <property type="match status" value="1"/>
</dbReference>
<evidence type="ECO:0000256" key="5">
    <source>
        <dbReference type="ARBA" id="ARBA00022741"/>
    </source>
</evidence>
<dbReference type="Pfam" id="PF00664">
    <property type="entry name" value="ABC_membrane"/>
    <property type="match status" value="1"/>
</dbReference>
<keyword evidence="3 9" id="KW-0812">Transmembrane</keyword>
<dbReference type="GO" id="GO:0000329">
    <property type="term" value="C:fungal-type vacuole membrane"/>
    <property type="evidence" value="ECO:0007669"/>
    <property type="project" value="TreeGrafter"/>
</dbReference>
<dbReference type="InterPro" id="IPR011527">
    <property type="entry name" value="ABC1_TM_dom"/>
</dbReference>
<organism evidence="11 12">
    <name type="scientific">Grifola frondosa</name>
    <name type="common">Maitake</name>
    <name type="synonym">Polyporus frondosus</name>
    <dbReference type="NCBI Taxonomy" id="5627"/>
    <lineage>
        <taxon>Eukaryota</taxon>
        <taxon>Fungi</taxon>
        <taxon>Dikarya</taxon>
        <taxon>Basidiomycota</taxon>
        <taxon>Agaricomycotina</taxon>
        <taxon>Agaricomycetes</taxon>
        <taxon>Polyporales</taxon>
        <taxon>Grifolaceae</taxon>
        <taxon>Grifola</taxon>
    </lineage>
</organism>
<feature type="transmembrane region" description="Helical" evidence="9">
    <location>
        <begin position="134"/>
        <end position="153"/>
    </location>
</feature>
<dbReference type="Gene3D" id="1.20.1560.10">
    <property type="entry name" value="ABC transporter type 1, transmembrane domain"/>
    <property type="match status" value="1"/>
</dbReference>
<evidence type="ECO:0000256" key="9">
    <source>
        <dbReference type="SAM" id="Phobius"/>
    </source>
</evidence>
<keyword evidence="4" id="KW-0677">Repeat</keyword>
<evidence type="ECO:0000256" key="3">
    <source>
        <dbReference type="ARBA" id="ARBA00022692"/>
    </source>
</evidence>
<evidence type="ECO:0000313" key="11">
    <source>
        <dbReference type="EMBL" id="OBZ67974.1"/>
    </source>
</evidence>
<dbReference type="GO" id="GO:0005524">
    <property type="term" value="F:ATP binding"/>
    <property type="evidence" value="ECO:0007669"/>
    <property type="project" value="UniProtKB-KW"/>
</dbReference>
<dbReference type="Proteomes" id="UP000092993">
    <property type="component" value="Unassembled WGS sequence"/>
</dbReference>
<dbReference type="OrthoDB" id="3022069at2759"/>
<evidence type="ECO:0000256" key="7">
    <source>
        <dbReference type="ARBA" id="ARBA00022989"/>
    </source>
</evidence>
<feature type="transmembrane region" description="Helical" evidence="9">
    <location>
        <begin position="81"/>
        <end position="114"/>
    </location>
</feature>
<accession>A0A1C7LYS4</accession>
<dbReference type="OMA" id="ANARAWY"/>
<keyword evidence="7 9" id="KW-1133">Transmembrane helix</keyword>
<dbReference type="InterPro" id="IPR036640">
    <property type="entry name" value="ABC1_TM_sf"/>
</dbReference>
<dbReference type="PANTHER" id="PTHR24223:SF353">
    <property type="entry name" value="ABC TRANSPORTER ATP-BINDING PROTEIN_PERMEASE VMR1-RELATED"/>
    <property type="match status" value="1"/>
</dbReference>
<evidence type="ECO:0000256" key="8">
    <source>
        <dbReference type="ARBA" id="ARBA00023136"/>
    </source>
</evidence>
<comment type="subcellular location">
    <subcellularLocation>
        <location evidence="1">Membrane</location>
        <topology evidence="1">Multi-pass membrane protein</topology>
    </subcellularLocation>
</comment>
<dbReference type="PROSITE" id="PS50929">
    <property type="entry name" value="ABC_TM1F"/>
    <property type="match status" value="1"/>
</dbReference>
<feature type="domain" description="ABC transmembrane type-1" evidence="10">
    <location>
        <begin position="23"/>
        <end position="179"/>
    </location>
</feature>
<sequence length="179" mass="19750">MSVPSKVLQTSSATATRHTIEDHGGIHASIVLYKKLLEGVLFANIRFHDTVSRGRLLNRFGKDFEGVDSTLPDNFGRSIMYGLSAVTTLITISIVGGPPFILAAIILGSLYYSIGKVYGQTSRDMRRLDSVTRSPLYSIYGETIAGVTVLRAFGASSKFLRDMLRCADTNANPHYWLWE</sequence>
<dbReference type="CDD" id="cd18580">
    <property type="entry name" value="ABC_6TM_ABCC_D2"/>
    <property type="match status" value="1"/>
</dbReference>
<keyword evidence="5" id="KW-0547">Nucleotide-binding</keyword>
<evidence type="ECO:0000256" key="6">
    <source>
        <dbReference type="ARBA" id="ARBA00022840"/>
    </source>
</evidence>
<dbReference type="STRING" id="5627.A0A1C7LYS4"/>
<evidence type="ECO:0000313" key="12">
    <source>
        <dbReference type="Proteomes" id="UP000092993"/>
    </source>
</evidence>
<proteinExistence type="predicted"/>
<dbReference type="InterPro" id="IPR044726">
    <property type="entry name" value="ABCC_6TM_D2"/>
</dbReference>
<keyword evidence="6" id="KW-0067">ATP-binding</keyword>
<dbReference type="GO" id="GO:0140359">
    <property type="term" value="F:ABC-type transporter activity"/>
    <property type="evidence" value="ECO:0007669"/>
    <property type="project" value="InterPro"/>
</dbReference>
<evidence type="ECO:0000256" key="1">
    <source>
        <dbReference type="ARBA" id="ARBA00004141"/>
    </source>
</evidence>
<dbReference type="AlphaFoldDB" id="A0A1C7LYS4"/>
<reference evidence="11 12" key="1">
    <citation type="submission" date="2016-03" db="EMBL/GenBank/DDBJ databases">
        <title>Whole genome sequencing of Grifola frondosa 9006-11.</title>
        <authorList>
            <person name="Min B."/>
            <person name="Park H."/>
            <person name="Kim J.-G."/>
            <person name="Cho H."/>
            <person name="Oh Y.-L."/>
            <person name="Kong W.-S."/>
            <person name="Choi I.-G."/>
        </authorList>
    </citation>
    <scope>NUCLEOTIDE SEQUENCE [LARGE SCALE GENOMIC DNA]</scope>
    <source>
        <strain evidence="11 12">9006-11</strain>
    </source>
</reference>
<comment type="caution">
    <text evidence="11">The sequence shown here is derived from an EMBL/GenBank/DDBJ whole genome shotgun (WGS) entry which is preliminary data.</text>
</comment>
<keyword evidence="8 9" id="KW-0472">Membrane</keyword>
<dbReference type="EMBL" id="LUGG01000023">
    <property type="protein sequence ID" value="OBZ67974.1"/>
    <property type="molecule type" value="Genomic_DNA"/>
</dbReference>